<reference evidence="1 2" key="1">
    <citation type="journal article" date="2019" name="Emerg. Microbes Infect.">
        <title>Comprehensive subspecies identification of 175 nontuberculous mycobacteria species based on 7547 genomic profiles.</title>
        <authorList>
            <person name="Matsumoto Y."/>
            <person name="Kinjo T."/>
            <person name="Motooka D."/>
            <person name="Nabeya D."/>
            <person name="Jung N."/>
            <person name="Uechi K."/>
            <person name="Horii T."/>
            <person name="Iida T."/>
            <person name="Fujita J."/>
            <person name="Nakamura S."/>
        </authorList>
    </citation>
    <scope>NUCLEOTIDE SEQUENCE [LARGE SCALE GENOMIC DNA]</scope>
    <source>
        <strain evidence="1 2">JCM 18538</strain>
    </source>
</reference>
<organism evidence="1 2">
    <name type="scientific">Mycolicibacterium arabiense</name>
    <dbReference type="NCBI Taxonomy" id="1286181"/>
    <lineage>
        <taxon>Bacteria</taxon>
        <taxon>Bacillati</taxon>
        <taxon>Actinomycetota</taxon>
        <taxon>Actinomycetes</taxon>
        <taxon>Mycobacteriales</taxon>
        <taxon>Mycobacteriaceae</taxon>
        <taxon>Mycolicibacterium</taxon>
    </lineage>
</organism>
<evidence type="ECO:0000313" key="1">
    <source>
        <dbReference type="EMBL" id="BBY52488.1"/>
    </source>
</evidence>
<keyword evidence="2" id="KW-1185">Reference proteome</keyword>
<dbReference type="InterPro" id="IPR023393">
    <property type="entry name" value="START-like_dom_sf"/>
</dbReference>
<geneLocation type="plasmid" evidence="2">
    <name>pjcm18538 dna</name>
</geneLocation>
<name>A0A7I7S6P3_9MYCO</name>
<proteinExistence type="predicted"/>
<dbReference type="InterPro" id="IPR019587">
    <property type="entry name" value="Polyketide_cyclase/dehydratase"/>
</dbReference>
<dbReference type="Pfam" id="PF10604">
    <property type="entry name" value="Polyketide_cyc2"/>
    <property type="match status" value="1"/>
</dbReference>
<dbReference type="Gene3D" id="3.30.530.20">
    <property type="match status" value="1"/>
</dbReference>
<dbReference type="KEGG" id="marz:MARA_59560"/>
<protein>
    <recommendedName>
        <fullName evidence="3">Dimethyladenosine transferase</fullName>
    </recommendedName>
</protein>
<evidence type="ECO:0008006" key="3">
    <source>
        <dbReference type="Google" id="ProtNLM"/>
    </source>
</evidence>
<sequence>MVGGAYGYVGTMTSSTPKTEDAGPRTVSRSVQVAAPVADVFALIVDPHRHPEIDGSGTVRDVDVKGPHRLHQGDAFTVGMTQYGVPYKIKSRATAVEENRLVEWQHPLGHRWRWELSEVSPGTTKVTETFDYSTAKAPFFIELTGYHKKNAEGIESTLTALAERFA</sequence>
<evidence type="ECO:0000313" key="2">
    <source>
        <dbReference type="Proteomes" id="UP000467428"/>
    </source>
</evidence>
<dbReference type="SUPFAM" id="SSF55961">
    <property type="entry name" value="Bet v1-like"/>
    <property type="match status" value="1"/>
</dbReference>
<dbReference type="AlphaFoldDB" id="A0A7I7S6P3"/>
<dbReference type="EMBL" id="AP022593">
    <property type="protein sequence ID" value="BBY52488.1"/>
    <property type="molecule type" value="Genomic_DNA"/>
</dbReference>
<accession>A0A7I7S6P3</accession>
<dbReference type="Proteomes" id="UP000467428">
    <property type="component" value="Chromosome"/>
</dbReference>
<gene>
    <name evidence="1" type="ORF">MARA_59560</name>
</gene>